<dbReference type="EMBL" id="CR522870">
    <property type="protein sequence ID" value="CAG36164.1"/>
    <property type="molecule type" value="Genomic_DNA"/>
</dbReference>
<dbReference type="InterPro" id="IPR010065">
    <property type="entry name" value="AA_ABC_transptr_permease_3TM"/>
</dbReference>
<dbReference type="AlphaFoldDB" id="Q6ANB0"/>
<dbReference type="SUPFAM" id="SSF161098">
    <property type="entry name" value="MetI-like"/>
    <property type="match status" value="2"/>
</dbReference>
<feature type="transmembrane region" description="Helical" evidence="9">
    <location>
        <begin position="194"/>
        <end position="212"/>
    </location>
</feature>
<dbReference type="GO" id="GO:0043190">
    <property type="term" value="C:ATP-binding cassette (ABC) transporter complex"/>
    <property type="evidence" value="ECO:0007669"/>
    <property type="project" value="InterPro"/>
</dbReference>
<evidence type="ECO:0000313" key="12">
    <source>
        <dbReference type="Proteomes" id="UP000000602"/>
    </source>
</evidence>
<feature type="transmembrane region" description="Helical" evidence="9">
    <location>
        <begin position="224"/>
        <end position="251"/>
    </location>
</feature>
<dbReference type="InterPro" id="IPR035906">
    <property type="entry name" value="MetI-like_sf"/>
</dbReference>
<feature type="transmembrane region" description="Helical" evidence="9">
    <location>
        <begin position="32"/>
        <end position="51"/>
    </location>
</feature>
<evidence type="ECO:0000256" key="4">
    <source>
        <dbReference type="ARBA" id="ARBA00022475"/>
    </source>
</evidence>
<evidence type="ECO:0000256" key="8">
    <source>
        <dbReference type="ARBA" id="ARBA00023136"/>
    </source>
</evidence>
<dbReference type="Proteomes" id="UP000000602">
    <property type="component" value="Chromosome"/>
</dbReference>
<keyword evidence="4" id="KW-1003">Cell membrane</keyword>
<evidence type="ECO:0000256" key="3">
    <source>
        <dbReference type="ARBA" id="ARBA00022448"/>
    </source>
</evidence>
<dbReference type="Gene3D" id="1.10.3720.10">
    <property type="entry name" value="MetI-like"/>
    <property type="match status" value="2"/>
</dbReference>
<proteinExistence type="inferred from homology"/>
<feature type="domain" description="ABC transmembrane type-1" evidence="10">
    <location>
        <begin position="98"/>
        <end position="390"/>
    </location>
</feature>
<keyword evidence="3 9" id="KW-0813">Transport</keyword>
<feature type="transmembrane region" description="Helical" evidence="9">
    <location>
        <begin position="94"/>
        <end position="122"/>
    </location>
</feature>
<keyword evidence="8 9" id="KW-0472">Membrane</keyword>
<evidence type="ECO:0000256" key="5">
    <source>
        <dbReference type="ARBA" id="ARBA00022692"/>
    </source>
</evidence>
<dbReference type="KEGG" id="dps:DP1435"/>
<dbReference type="HOGENOM" id="CLU_019602_8_0_7"/>
<keyword evidence="12" id="KW-1185">Reference proteome</keyword>
<keyword evidence="7 9" id="KW-1133">Transmembrane helix</keyword>
<dbReference type="PANTHER" id="PTHR30614:SF37">
    <property type="entry name" value="AMINO-ACID ABC TRANSPORTER PERMEASE PROTEIN YHDX-RELATED"/>
    <property type="match status" value="1"/>
</dbReference>
<organism evidence="11 12">
    <name type="scientific">Desulfotalea psychrophila (strain LSv54 / DSM 12343)</name>
    <dbReference type="NCBI Taxonomy" id="177439"/>
    <lineage>
        <taxon>Bacteria</taxon>
        <taxon>Pseudomonadati</taxon>
        <taxon>Thermodesulfobacteriota</taxon>
        <taxon>Desulfobulbia</taxon>
        <taxon>Desulfobulbales</taxon>
        <taxon>Desulfocapsaceae</taxon>
        <taxon>Desulfotalea</taxon>
    </lineage>
</organism>
<evidence type="ECO:0000256" key="6">
    <source>
        <dbReference type="ARBA" id="ARBA00022970"/>
    </source>
</evidence>
<dbReference type="InterPro" id="IPR043429">
    <property type="entry name" value="ArtM/GltK/GlnP/TcyL/YhdX-like"/>
</dbReference>
<dbReference type="PROSITE" id="PS50928">
    <property type="entry name" value="ABC_TM1"/>
    <property type="match status" value="1"/>
</dbReference>
<gene>
    <name evidence="11" type="ordered locus">DP1435</name>
</gene>
<evidence type="ECO:0000256" key="2">
    <source>
        <dbReference type="ARBA" id="ARBA00010072"/>
    </source>
</evidence>
<comment type="subcellular location">
    <subcellularLocation>
        <location evidence="1">Cell inner membrane</location>
        <topology evidence="1">Multi-pass membrane protein</topology>
    </subcellularLocation>
    <subcellularLocation>
        <location evidence="9">Cell membrane</location>
        <topology evidence="9">Multi-pass membrane protein</topology>
    </subcellularLocation>
</comment>
<dbReference type="InterPro" id="IPR000515">
    <property type="entry name" value="MetI-like"/>
</dbReference>
<keyword evidence="6" id="KW-0029">Amino-acid transport</keyword>
<dbReference type="NCBIfam" id="TIGR01726">
    <property type="entry name" value="HEQRo_perm_3TM"/>
    <property type="match status" value="1"/>
</dbReference>
<evidence type="ECO:0000256" key="9">
    <source>
        <dbReference type="RuleBase" id="RU363032"/>
    </source>
</evidence>
<dbReference type="GO" id="GO:0006865">
    <property type="term" value="P:amino acid transport"/>
    <property type="evidence" value="ECO:0007669"/>
    <property type="project" value="UniProtKB-KW"/>
</dbReference>
<dbReference type="GO" id="GO:0022857">
    <property type="term" value="F:transmembrane transporter activity"/>
    <property type="evidence" value="ECO:0007669"/>
    <property type="project" value="InterPro"/>
</dbReference>
<evidence type="ECO:0000259" key="10">
    <source>
        <dbReference type="PROSITE" id="PS50928"/>
    </source>
</evidence>
<dbReference type="Pfam" id="PF00528">
    <property type="entry name" value="BPD_transp_1"/>
    <property type="match status" value="1"/>
</dbReference>
<sequence>MHYRKYLMSLTKNEKTRACSGRFLHDARFRSYLAQATVLLVLIAALSYGGYNVVHNLQKAGVTTGFAFLDETAGFDISQTLIAYSSKSTYADALVVGLLNTLLVSALGIVFSTVLGFSLAVLRLSSNWLVSKLATTYVEIIRNIPLLLQILFWYLAILAPLPSARKALSFEGIAYLCNRGLQLPRPVLDGGGNLVALALGLALVVSFFFIRWNHLRQRRTGRRFPAVLFSLVLIISLPLVALACMGFPLHWELPVLKGFNFRGGITVLPELIALLLALTLYTATFISEYVRSGIMSVDRGQKEAAEALGYQPWMIYRLIILPQAMRVAIPPLISQYLTLVKNSSLAVVIGYPDLIHVFAGTVLNQSGQAMEIIAITMADISLLVWLYPFS</sequence>
<dbReference type="PANTHER" id="PTHR30614">
    <property type="entry name" value="MEMBRANE COMPONENT OF AMINO ACID ABC TRANSPORTER"/>
    <property type="match status" value="1"/>
</dbReference>
<feature type="transmembrane region" description="Helical" evidence="9">
    <location>
        <begin position="271"/>
        <end position="290"/>
    </location>
</feature>
<dbReference type="eggNOG" id="COG4597">
    <property type="taxonomic scope" value="Bacteria"/>
</dbReference>
<keyword evidence="5 9" id="KW-0812">Transmembrane</keyword>
<reference evidence="12" key="1">
    <citation type="journal article" date="2004" name="Environ. Microbiol.">
        <title>The genome of Desulfotalea psychrophila, a sulfate-reducing bacterium from permanently cold Arctic sediments.</title>
        <authorList>
            <person name="Rabus R."/>
            <person name="Ruepp A."/>
            <person name="Frickey T."/>
            <person name="Rattei T."/>
            <person name="Fartmann B."/>
            <person name="Stark M."/>
            <person name="Bauer M."/>
            <person name="Zibat A."/>
            <person name="Lombardot T."/>
            <person name="Becker I."/>
            <person name="Amann J."/>
            <person name="Gellner K."/>
            <person name="Teeling H."/>
            <person name="Leuschner W.D."/>
            <person name="Gloeckner F.-O."/>
            <person name="Lupas A.N."/>
            <person name="Amann R."/>
            <person name="Klenk H.-P."/>
        </authorList>
    </citation>
    <scope>NUCLEOTIDE SEQUENCE [LARGE SCALE GENOMIC DNA]</scope>
    <source>
        <strain evidence="12">DSM 12343 / LSv54</strain>
    </source>
</reference>
<comment type="similarity">
    <text evidence="2">Belongs to the binding-protein-dependent transport system permease family. HisMQ subfamily.</text>
</comment>
<protein>
    <submittedName>
        <fullName evidence="11">Probable amino acid ABC transporter, permease protein</fullName>
    </submittedName>
</protein>
<dbReference type="STRING" id="177439.DP1435"/>
<evidence type="ECO:0000256" key="1">
    <source>
        <dbReference type="ARBA" id="ARBA00004429"/>
    </source>
</evidence>
<evidence type="ECO:0000256" key="7">
    <source>
        <dbReference type="ARBA" id="ARBA00022989"/>
    </source>
</evidence>
<feature type="transmembrane region" description="Helical" evidence="9">
    <location>
        <begin position="143"/>
        <end position="161"/>
    </location>
</feature>
<evidence type="ECO:0000313" key="11">
    <source>
        <dbReference type="EMBL" id="CAG36164.1"/>
    </source>
</evidence>
<dbReference type="CDD" id="cd06261">
    <property type="entry name" value="TM_PBP2"/>
    <property type="match status" value="1"/>
</dbReference>
<accession>Q6ANB0</accession>
<name>Q6ANB0_DESPS</name>